<feature type="transmembrane region" description="Helical" evidence="6">
    <location>
        <begin position="106"/>
        <end position="124"/>
    </location>
</feature>
<protein>
    <recommendedName>
        <fullName evidence="6">Probable membrane transporter protein</fullName>
    </recommendedName>
</protein>
<keyword evidence="3 6" id="KW-0812">Transmembrane</keyword>
<evidence type="ECO:0000256" key="5">
    <source>
        <dbReference type="ARBA" id="ARBA00023136"/>
    </source>
</evidence>
<comment type="subcellular location">
    <subcellularLocation>
        <location evidence="6">Cell membrane</location>
        <topology evidence="6">Multi-pass membrane protein</topology>
    </subcellularLocation>
    <subcellularLocation>
        <location evidence="1">Membrane</location>
        <topology evidence="1">Multi-pass membrane protein</topology>
    </subcellularLocation>
</comment>
<feature type="transmembrane region" description="Helical" evidence="6">
    <location>
        <begin position="78"/>
        <end position="99"/>
    </location>
</feature>
<sequence>MSEQTGQTAQKKWIPPLIGAVCGVLNGLFGAGGGIAAVPLLKYSGIELKKAHATSLAVILPISLVSAILYMINGTVQFSQALVYLPGGFAGAIAGALYMKKIPGQWLRRIFGGFMVYAAIRLLLR</sequence>
<evidence type="ECO:0000256" key="1">
    <source>
        <dbReference type="ARBA" id="ARBA00004141"/>
    </source>
</evidence>
<evidence type="ECO:0000256" key="6">
    <source>
        <dbReference type="RuleBase" id="RU363041"/>
    </source>
</evidence>
<dbReference type="InterPro" id="IPR051598">
    <property type="entry name" value="TSUP/Inactive_protease-like"/>
</dbReference>
<evidence type="ECO:0000256" key="2">
    <source>
        <dbReference type="ARBA" id="ARBA00009142"/>
    </source>
</evidence>
<keyword evidence="5 6" id="KW-0472">Membrane</keyword>
<feature type="transmembrane region" description="Helical" evidence="6">
    <location>
        <begin position="17"/>
        <end position="41"/>
    </location>
</feature>
<dbReference type="InterPro" id="IPR002781">
    <property type="entry name" value="TM_pro_TauE-like"/>
</dbReference>
<proteinExistence type="inferred from homology"/>
<dbReference type="EMBL" id="FMHG01000001">
    <property type="protein sequence ID" value="SCJ56635.1"/>
    <property type="molecule type" value="Genomic_DNA"/>
</dbReference>
<feature type="transmembrane region" description="Helical" evidence="6">
    <location>
        <begin position="53"/>
        <end position="72"/>
    </location>
</feature>
<dbReference type="AlphaFoldDB" id="A0A1C6HHG1"/>
<evidence type="ECO:0000256" key="3">
    <source>
        <dbReference type="ARBA" id="ARBA00022692"/>
    </source>
</evidence>
<accession>A0A1C6HHG1</accession>
<comment type="similarity">
    <text evidence="2 6">Belongs to the 4-toluene sulfonate uptake permease (TSUP) (TC 2.A.102) family.</text>
</comment>
<dbReference type="PANTHER" id="PTHR43701:SF2">
    <property type="entry name" value="MEMBRANE TRANSPORTER PROTEIN YJNA-RELATED"/>
    <property type="match status" value="1"/>
</dbReference>
<dbReference type="PANTHER" id="PTHR43701">
    <property type="entry name" value="MEMBRANE TRANSPORTER PROTEIN MJ0441-RELATED"/>
    <property type="match status" value="1"/>
</dbReference>
<gene>
    <name evidence="7" type="ORF">SAMEA3545359_00842</name>
</gene>
<evidence type="ECO:0000256" key="4">
    <source>
        <dbReference type="ARBA" id="ARBA00022989"/>
    </source>
</evidence>
<keyword evidence="6" id="KW-1003">Cell membrane</keyword>
<dbReference type="GO" id="GO:0005886">
    <property type="term" value="C:plasma membrane"/>
    <property type="evidence" value="ECO:0007669"/>
    <property type="project" value="UniProtKB-SubCell"/>
</dbReference>
<organism evidence="7">
    <name type="scientific">uncultured Anaerotruncus sp</name>
    <dbReference type="NCBI Taxonomy" id="905011"/>
    <lineage>
        <taxon>Bacteria</taxon>
        <taxon>Bacillati</taxon>
        <taxon>Bacillota</taxon>
        <taxon>Clostridia</taxon>
        <taxon>Eubacteriales</taxon>
        <taxon>Oscillospiraceae</taxon>
        <taxon>Anaerotruncus</taxon>
        <taxon>environmental samples</taxon>
    </lineage>
</organism>
<name>A0A1C6HHG1_9FIRM</name>
<evidence type="ECO:0000313" key="7">
    <source>
        <dbReference type="EMBL" id="SCJ56635.1"/>
    </source>
</evidence>
<keyword evidence="4 6" id="KW-1133">Transmembrane helix</keyword>
<dbReference type="Pfam" id="PF01925">
    <property type="entry name" value="TauE"/>
    <property type="match status" value="1"/>
</dbReference>
<reference evidence="7" key="1">
    <citation type="submission" date="2015-09" db="EMBL/GenBank/DDBJ databases">
        <authorList>
            <consortium name="Pathogen Informatics"/>
        </authorList>
    </citation>
    <scope>NUCLEOTIDE SEQUENCE</scope>
    <source>
        <strain evidence="7">2789STDY5834896</strain>
    </source>
</reference>